<keyword evidence="3" id="KW-0808">Transferase</keyword>
<dbReference type="RefSeq" id="WP_119865582.1">
    <property type="nucleotide sequence ID" value="NZ_CP016786.1"/>
</dbReference>
<dbReference type="PANTHER" id="PTHR43630:SF2">
    <property type="entry name" value="GLYCOSYLTRANSFERASE"/>
    <property type="match status" value="1"/>
</dbReference>
<accession>A0A343JD40</accession>
<evidence type="ECO:0000256" key="1">
    <source>
        <dbReference type="PROSITE-ProRule" id="PRU00339"/>
    </source>
</evidence>
<dbReference type="KEGG" id="cia:BEN51_08135"/>
<dbReference type="SUPFAM" id="SSF53448">
    <property type="entry name" value="Nucleotide-diphospho-sugar transferases"/>
    <property type="match status" value="1"/>
</dbReference>
<evidence type="ECO:0000259" key="2">
    <source>
        <dbReference type="Pfam" id="PF00535"/>
    </source>
</evidence>
<organism evidence="3 4">
    <name type="scientific">Clostridium isatidis</name>
    <dbReference type="NCBI Taxonomy" id="182773"/>
    <lineage>
        <taxon>Bacteria</taxon>
        <taxon>Bacillati</taxon>
        <taxon>Bacillota</taxon>
        <taxon>Clostridia</taxon>
        <taxon>Eubacteriales</taxon>
        <taxon>Clostridiaceae</taxon>
        <taxon>Clostridium</taxon>
    </lineage>
</organism>
<dbReference type="Gene3D" id="3.90.550.10">
    <property type="entry name" value="Spore Coat Polysaccharide Biosynthesis Protein SpsA, Chain A"/>
    <property type="match status" value="1"/>
</dbReference>
<sequence length="331" mass="38760">MTTISACIIAKNEEKNLLRCLKSITNLADEIILVDTGSNDNTINIAKKFNANIIEFPWNNNFSDARNKALEHATKDWILIIDCDEALDISQITDIKNTLSQASNIGFSLKLVNIINNSPIEGEYLFRIFKNYSGFYFKGRINERILNSSLKADYEKNIIRLDYKLYNYGFDLDKKDINKRCYRNLSIFSEYKNSDTSYINYFNIGNEYFLLGNYSKAVTNYSKALYSCDDIYISSYITYVIIKTYYHAQKYNLGISVGEGLSLKYNKIREIYYIISLCYLELNDIEAYRENFKKYLASMENDHKYCFDLIFLENKRIIPEMFGFKLNNFVI</sequence>
<dbReference type="OrthoDB" id="9815923at2"/>
<evidence type="ECO:0000313" key="4">
    <source>
        <dbReference type="Proteomes" id="UP000264883"/>
    </source>
</evidence>
<dbReference type="Pfam" id="PF00535">
    <property type="entry name" value="Glycos_transf_2"/>
    <property type="match status" value="1"/>
</dbReference>
<dbReference type="PANTHER" id="PTHR43630">
    <property type="entry name" value="POLY-BETA-1,6-N-ACETYL-D-GLUCOSAMINE SYNTHASE"/>
    <property type="match status" value="1"/>
</dbReference>
<dbReference type="Gene3D" id="1.25.40.10">
    <property type="entry name" value="Tetratricopeptide repeat domain"/>
    <property type="match status" value="1"/>
</dbReference>
<proteinExistence type="predicted"/>
<dbReference type="SUPFAM" id="SSF48452">
    <property type="entry name" value="TPR-like"/>
    <property type="match status" value="1"/>
</dbReference>
<feature type="domain" description="Glycosyltransferase 2-like" evidence="2">
    <location>
        <begin position="5"/>
        <end position="103"/>
    </location>
</feature>
<dbReference type="EMBL" id="CP016786">
    <property type="protein sequence ID" value="ASW43448.1"/>
    <property type="molecule type" value="Genomic_DNA"/>
</dbReference>
<keyword evidence="4" id="KW-1185">Reference proteome</keyword>
<dbReference type="InterPro" id="IPR001173">
    <property type="entry name" value="Glyco_trans_2-like"/>
</dbReference>
<protein>
    <submittedName>
        <fullName evidence="3">Glycosyl transferase</fullName>
    </submittedName>
</protein>
<dbReference type="AlphaFoldDB" id="A0A343JD40"/>
<dbReference type="InterPro" id="IPR029044">
    <property type="entry name" value="Nucleotide-diphossugar_trans"/>
</dbReference>
<dbReference type="InterPro" id="IPR011990">
    <property type="entry name" value="TPR-like_helical_dom_sf"/>
</dbReference>
<dbReference type="GO" id="GO:0016740">
    <property type="term" value="F:transferase activity"/>
    <property type="evidence" value="ECO:0007669"/>
    <property type="project" value="UniProtKB-KW"/>
</dbReference>
<dbReference type="CDD" id="cd02511">
    <property type="entry name" value="Beta4Glucosyltransferase"/>
    <property type="match status" value="1"/>
</dbReference>
<feature type="repeat" description="TPR" evidence="1">
    <location>
        <begin position="198"/>
        <end position="231"/>
    </location>
</feature>
<dbReference type="PROSITE" id="PS50005">
    <property type="entry name" value="TPR"/>
    <property type="match status" value="1"/>
</dbReference>
<gene>
    <name evidence="3" type="ORF">BEN51_08135</name>
</gene>
<name>A0A343JD40_9CLOT</name>
<dbReference type="InterPro" id="IPR019734">
    <property type="entry name" value="TPR_rpt"/>
</dbReference>
<keyword evidence="1" id="KW-0802">TPR repeat</keyword>
<reference evidence="3 4" key="1">
    <citation type="submission" date="2016-08" db="EMBL/GenBank/DDBJ databases">
        <title>Complete Genome Sequence Of The Indigo Reducing Clostridium isatidis DSM15098.</title>
        <authorList>
            <person name="Little G.T."/>
            <person name="Minton N.P."/>
        </authorList>
    </citation>
    <scope>NUCLEOTIDE SEQUENCE [LARGE SCALE GENOMIC DNA]</scope>
    <source>
        <strain evidence="3 4">DSM 15098</strain>
    </source>
</reference>
<evidence type="ECO:0000313" key="3">
    <source>
        <dbReference type="EMBL" id="ASW43448.1"/>
    </source>
</evidence>
<dbReference type="Pfam" id="PF13181">
    <property type="entry name" value="TPR_8"/>
    <property type="match status" value="1"/>
</dbReference>
<dbReference type="Proteomes" id="UP000264883">
    <property type="component" value="Chromosome"/>
</dbReference>